<dbReference type="AlphaFoldDB" id="A0A0B4XNR4"/>
<sequence>MFSPAILRAGLAAGFSTALVLTGCGGDSSSRRHTPEPETGYAATLERTTYGVPHITSETYGGLGYGHGYAIAEDNLCVLADAFVTFSGERSKYFGRTGTQAASGTFGAPVNLEADFFFRFIANDETVENFLSQQDDEFHQLVDGFAAGYNRYVREIQQGDHANRHLDCRSEEWLREITEQDMYRRLVVLNLAASSSNWVEEIASAAPPSPVISPTLARTVSIEDGLGDIDPERFVLGRKTGIGSNTYSFGSDATGTNSGINFANPHWYLEGVDRFYQVHLTKPGEIDIAGAAIMGAPMVLIGFNNNLAWAHTVSTARRFGFYRLQLAADDPTSYIFDGQRRAMEATEITVEMEDGTTATRTLYRSHLGPMINLSGLSPALAWNSAQAVTIRDVNLENPRSFRNFLAWNHAQTLQDFIDAKKSILGIPWVNTSAAGRDDGRAFYSDITVVPNLPDSLVSLCSITELAPALPLLAGNTSACTWRTDADSPQPGAFGVSKLPSLESPEYVANMNDSYWLSNPNTPLTGYDRVIGAENNAQSLRTRMGHTQALELVANPPVTSAQVREEVISSRVYSAEQLKDDLLAAACTGNPIDVDGTDVDVTVACSVLDAWDNTGNLDARGALIWSQFWNRARNLSNLYTTPFNAMDPINTPNGLNTANADVIEAFGAAVQAVNDSGLPLDAQVRDYQTYPKQGVTIPLFGGSGNEGYFTVLNNTYMHVVDFPDGQPVRAYTFVAHSQSTDPNSPHFADYTQAYSDKQWNEFPFTREAIEASLIAEPLQLEE</sequence>
<dbReference type="InterPro" id="IPR002692">
    <property type="entry name" value="S45"/>
</dbReference>
<evidence type="ECO:0000256" key="1">
    <source>
        <dbReference type="ARBA" id="ARBA00006586"/>
    </source>
</evidence>
<proteinExistence type="inferred from homology"/>
<evidence type="ECO:0000256" key="4">
    <source>
        <dbReference type="ARBA" id="ARBA00023145"/>
    </source>
</evidence>
<keyword evidence="6" id="KW-1185">Reference proteome</keyword>
<keyword evidence="3" id="KW-0378">Hydrolase</keyword>
<dbReference type="InterPro" id="IPR043147">
    <property type="entry name" value="Penicillin_amidase_A-knob"/>
</dbReference>
<organism evidence="5 6">
    <name type="scientific">Isoalcanivorax pacificus W11-5</name>
    <dbReference type="NCBI Taxonomy" id="391936"/>
    <lineage>
        <taxon>Bacteria</taxon>
        <taxon>Pseudomonadati</taxon>
        <taxon>Pseudomonadota</taxon>
        <taxon>Gammaproteobacteria</taxon>
        <taxon>Oceanospirillales</taxon>
        <taxon>Alcanivoracaceae</taxon>
        <taxon>Isoalcanivorax</taxon>
    </lineage>
</organism>
<keyword evidence="5" id="KW-0472">Membrane</keyword>
<name>A0A0B4XNR4_9GAMM</name>
<evidence type="ECO:0000256" key="3">
    <source>
        <dbReference type="ARBA" id="ARBA00022801"/>
    </source>
</evidence>
<evidence type="ECO:0000256" key="2">
    <source>
        <dbReference type="ARBA" id="ARBA00022729"/>
    </source>
</evidence>
<dbReference type="InterPro" id="IPR023343">
    <property type="entry name" value="Penicillin_amidase_dom1"/>
</dbReference>
<dbReference type="Gene3D" id="1.10.439.10">
    <property type="entry name" value="Penicillin Amidohydrolase, domain 1"/>
    <property type="match status" value="1"/>
</dbReference>
<dbReference type="GO" id="GO:0017000">
    <property type="term" value="P:antibiotic biosynthetic process"/>
    <property type="evidence" value="ECO:0007669"/>
    <property type="project" value="InterPro"/>
</dbReference>
<dbReference type="PANTHER" id="PTHR34218:SF3">
    <property type="entry name" value="ACYL-HOMOSERINE LACTONE ACYLASE PVDQ"/>
    <property type="match status" value="1"/>
</dbReference>
<dbReference type="MEROPS" id="S45.004"/>
<dbReference type="SUPFAM" id="SSF56235">
    <property type="entry name" value="N-terminal nucleophile aminohydrolases (Ntn hydrolases)"/>
    <property type="match status" value="1"/>
</dbReference>
<keyword evidence="4" id="KW-0865">Zymogen</keyword>
<keyword evidence="2" id="KW-0732">Signal</keyword>
<dbReference type="STRING" id="391936.S7S_07555"/>
<comment type="similarity">
    <text evidence="1">Belongs to the peptidase S45 family.</text>
</comment>
<dbReference type="RefSeq" id="WP_008735660.1">
    <property type="nucleotide sequence ID" value="NZ_CP004387.1"/>
</dbReference>
<evidence type="ECO:0000313" key="6">
    <source>
        <dbReference type="Proteomes" id="UP000006764"/>
    </source>
</evidence>
<dbReference type="Gene3D" id="2.30.120.10">
    <property type="match status" value="1"/>
</dbReference>
<gene>
    <name evidence="5" type="ORF">S7S_07555</name>
</gene>
<dbReference type="Pfam" id="PF01804">
    <property type="entry name" value="Penicil_amidase"/>
    <property type="match status" value="1"/>
</dbReference>
<accession>A0A0B4XNR4</accession>
<dbReference type="InterPro" id="IPR043146">
    <property type="entry name" value="Penicillin_amidase_N_B-knob"/>
</dbReference>
<dbReference type="KEGG" id="apac:S7S_07555"/>
<dbReference type="Proteomes" id="UP000006764">
    <property type="component" value="Chromosome"/>
</dbReference>
<dbReference type="EMBL" id="CP004387">
    <property type="protein sequence ID" value="AJD47927.1"/>
    <property type="molecule type" value="Genomic_DNA"/>
</dbReference>
<dbReference type="GO" id="GO:0016811">
    <property type="term" value="F:hydrolase activity, acting on carbon-nitrogen (but not peptide) bonds, in linear amides"/>
    <property type="evidence" value="ECO:0007669"/>
    <property type="project" value="InterPro"/>
</dbReference>
<protein>
    <submittedName>
        <fullName evidence="5">Aculeacin a acylase transmembrane protein</fullName>
    </submittedName>
</protein>
<dbReference type="InterPro" id="IPR029055">
    <property type="entry name" value="Ntn_hydrolases_N"/>
</dbReference>
<dbReference type="HOGENOM" id="CLU_017615_0_0_6"/>
<dbReference type="OrthoDB" id="9760084at2"/>
<evidence type="ECO:0000313" key="5">
    <source>
        <dbReference type="EMBL" id="AJD47927.1"/>
    </source>
</evidence>
<dbReference type="Gene3D" id="3.60.20.10">
    <property type="entry name" value="Glutamine Phosphoribosylpyrophosphate, subunit 1, domain 1"/>
    <property type="match status" value="1"/>
</dbReference>
<keyword evidence="5" id="KW-0812">Transmembrane</keyword>
<dbReference type="Gene3D" id="1.10.1400.10">
    <property type="match status" value="1"/>
</dbReference>
<dbReference type="PANTHER" id="PTHR34218">
    <property type="entry name" value="PEPTIDASE S45 PENICILLIN AMIDASE"/>
    <property type="match status" value="1"/>
</dbReference>
<reference evidence="5 6" key="1">
    <citation type="journal article" date="2012" name="J. Bacteriol.">
        <title>Genome sequence of an alkane-degrading bacterium, Alcanivorax pacificus type strain W11-5, isolated from deep sea sediment.</title>
        <authorList>
            <person name="Lai Q."/>
            <person name="Shao Z."/>
        </authorList>
    </citation>
    <scope>NUCLEOTIDE SEQUENCE [LARGE SCALE GENOMIC DNA]</scope>
    <source>
        <strain evidence="5 6">W11-5</strain>
    </source>
</reference>